<evidence type="ECO:0000259" key="1">
    <source>
        <dbReference type="Pfam" id="PF12706"/>
    </source>
</evidence>
<reference evidence="2" key="2">
    <citation type="journal article" date="2021" name="PeerJ">
        <title>Extensive microbial diversity within the chicken gut microbiome revealed by metagenomics and culture.</title>
        <authorList>
            <person name="Gilroy R."/>
            <person name="Ravi A."/>
            <person name="Getino M."/>
            <person name="Pursley I."/>
            <person name="Horton D.L."/>
            <person name="Alikhan N.F."/>
            <person name="Baker D."/>
            <person name="Gharbi K."/>
            <person name="Hall N."/>
            <person name="Watson M."/>
            <person name="Adriaenssens E.M."/>
            <person name="Foster-Nyarko E."/>
            <person name="Jarju S."/>
            <person name="Secka A."/>
            <person name="Antonio M."/>
            <person name="Oren A."/>
            <person name="Chaudhuri R.R."/>
            <person name="La Ragione R."/>
            <person name="Hildebrand F."/>
            <person name="Pallen M.J."/>
        </authorList>
    </citation>
    <scope>NUCLEOTIDE SEQUENCE</scope>
    <source>
        <strain evidence="2">15467</strain>
    </source>
</reference>
<accession>A0A9D9GY77</accession>
<dbReference type="Pfam" id="PF12706">
    <property type="entry name" value="Lactamase_B_2"/>
    <property type="match status" value="1"/>
</dbReference>
<sequence>MDECITFLGTGTSQGVPMIGCNCHVCKSSDSRDNRLRSSVLVESKGFRILIDCGPDFRQQMLREGIGDVDALLLTHQHKDHTGGMDDIRAFNYFRKEAFPIYAETRVQESVKREYSYAFCEIKYPGVPDFNLMTIDEDPFKVTKRGADGKEMELEVVPIRIMHYKLPILGFRIGRLAYITDGSYIPENQFSKLENLDILIINAIRHEPHLSHFSLPQALEMIVRIGAKRNYLTHLSHQIGTHVELSRELPENVEAAYDGLKVYL</sequence>
<protein>
    <submittedName>
        <fullName evidence="2">MBL fold metallo-hydrolase</fullName>
    </submittedName>
</protein>
<dbReference type="Gene3D" id="3.60.15.10">
    <property type="entry name" value="Ribonuclease Z/Hydroxyacylglutathione hydrolase-like"/>
    <property type="match status" value="1"/>
</dbReference>
<dbReference type="EMBL" id="JADINB010000043">
    <property type="protein sequence ID" value="MBO8428677.1"/>
    <property type="molecule type" value="Genomic_DNA"/>
</dbReference>
<evidence type="ECO:0000313" key="2">
    <source>
        <dbReference type="EMBL" id="MBO8428677.1"/>
    </source>
</evidence>
<dbReference type="PANTHER" id="PTHR42663">
    <property type="entry name" value="HYDROLASE C777.06C-RELATED-RELATED"/>
    <property type="match status" value="1"/>
</dbReference>
<proteinExistence type="predicted"/>
<comment type="caution">
    <text evidence="2">The sequence shown here is derived from an EMBL/GenBank/DDBJ whole genome shotgun (WGS) entry which is preliminary data.</text>
</comment>
<dbReference type="AlphaFoldDB" id="A0A9D9GY77"/>
<dbReference type="InterPro" id="IPR001279">
    <property type="entry name" value="Metallo-B-lactamas"/>
</dbReference>
<dbReference type="Proteomes" id="UP000823635">
    <property type="component" value="Unassembled WGS sequence"/>
</dbReference>
<reference evidence="2" key="1">
    <citation type="submission" date="2020-10" db="EMBL/GenBank/DDBJ databases">
        <authorList>
            <person name="Gilroy R."/>
        </authorList>
    </citation>
    <scope>NUCLEOTIDE SEQUENCE</scope>
    <source>
        <strain evidence="2">15467</strain>
    </source>
</reference>
<name>A0A9D9GY77_9BACT</name>
<feature type="domain" description="Metallo-beta-lactamase" evidence="1">
    <location>
        <begin position="48"/>
        <end position="234"/>
    </location>
</feature>
<dbReference type="InterPro" id="IPR036866">
    <property type="entry name" value="RibonucZ/Hydroxyglut_hydro"/>
</dbReference>
<dbReference type="CDD" id="cd16279">
    <property type="entry name" value="metallo-hydrolase-like_MBL-fold"/>
    <property type="match status" value="1"/>
</dbReference>
<dbReference type="PANTHER" id="PTHR42663:SF6">
    <property type="entry name" value="HYDROLASE C777.06C-RELATED"/>
    <property type="match status" value="1"/>
</dbReference>
<organism evidence="2 3">
    <name type="scientific">Candidatus Egerieousia excrementavium</name>
    <dbReference type="NCBI Taxonomy" id="2840778"/>
    <lineage>
        <taxon>Bacteria</taxon>
        <taxon>Pseudomonadati</taxon>
        <taxon>Bacteroidota</taxon>
        <taxon>Bacteroidia</taxon>
        <taxon>Bacteroidales</taxon>
        <taxon>Candidatus Egerieousia</taxon>
    </lineage>
</organism>
<gene>
    <name evidence="2" type="ORF">IAC68_01940</name>
</gene>
<evidence type="ECO:0000313" key="3">
    <source>
        <dbReference type="Proteomes" id="UP000823635"/>
    </source>
</evidence>
<dbReference type="SUPFAM" id="SSF56281">
    <property type="entry name" value="Metallo-hydrolase/oxidoreductase"/>
    <property type="match status" value="1"/>
</dbReference>